<feature type="region of interest" description="Disordered" evidence="1">
    <location>
        <begin position="170"/>
        <end position="192"/>
    </location>
</feature>
<evidence type="ECO:0000256" key="1">
    <source>
        <dbReference type="SAM" id="MobiDB-lite"/>
    </source>
</evidence>
<feature type="compositionally biased region" description="Basic and acidic residues" evidence="1">
    <location>
        <begin position="171"/>
        <end position="192"/>
    </location>
</feature>
<gene>
    <name evidence="2" type="ORF">CPB83DRAFT_899996</name>
</gene>
<comment type="caution">
    <text evidence="2">The sequence shown here is derived from an EMBL/GenBank/DDBJ whole genome shotgun (WGS) entry which is preliminary data.</text>
</comment>
<reference evidence="2" key="1">
    <citation type="submission" date="2020-11" db="EMBL/GenBank/DDBJ databases">
        <authorList>
            <consortium name="DOE Joint Genome Institute"/>
            <person name="Ahrendt S."/>
            <person name="Riley R."/>
            <person name="Andreopoulos W."/>
            <person name="Labutti K."/>
            <person name="Pangilinan J."/>
            <person name="Ruiz-Duenas F.J."/>
            <person name="Barrasa J.M."/>
            <person name="Sanchez-Garcia M."/>
            <person name="Camarero S."/>
            <person name="Miyauchi S."/>
            <person name="Serrano A."/>
            <person name="Linde D."/>
            <person name="Babiker R."/>
            <person name="Drula E."/>
            <person name="Ayuso-Fernandez I."/>
            <person name="Pacheco R."/>
            <person name="Padilla G."/>
            <person name="Ferreira P."/>
            <person name="Barriuso J."/>
            <person name="Kellner H."/>
            <person name="Castanera R."/>
            <person name="Alfaro M."/>
            <person name="Ramirez L."/>
            <person name="Pisabarro A.G."/>
            <person name="Kuo A."/>
            <person name="Tritt A."/>
            <person name="Lipzen A."/>
            <person name="He G."/>
            <person name="Yan M."/>
            <person name="Ng V."/>
            <person name="Cullen D."/>
            <person name="Martin F."/>
            <person name="Rosso M.-N."/>
            <person name="Henrissat B."/>
            <person name="Hibbett D."/>
            <person name="Martinez A.T."/>
            <person name="Grigoriev I.V."/>
        </authorList>
    </citation>
    <scope>NUCLEOTIDE SEQUENCE</scope>
    <source>
        <strain evidence="2">CBS 506.95</strain>
    </source>
</reference>
<protein>
    <submittedName>
        <fullName evidence="2">Uncharacterized protein</fullName>
    </submittedName>
</protein>
<dbReference type="AlphaFoldDB" id="A0A9P6JI53"/>
<evidence type="ECO:0000313" key="3">
    <source>
        <dbReference type="Proteomes" id="UP000807306"/>
    </source>
</evidence>
<proteinExistence type="predicted"/>
<dbReference type="EMBL" id="MU157964">
    <property type="protein sequence ID" value="KAF9522046.1"/>
    <property type="molecule type" value="Genomic_DNA"/>
</dbReference>
<dbReference type="Proteomes" id="UP000807306">
    <property type="component" value="Unassembled WGS sequence"/>
</dbReference>
<name>A0A9P6JI53_9AGAR</name>
<organism evidence="2 3">
    <name type="scientific">Crepidotus variabilis</name>
    <dbReference type="NCBI Taxonomy" id="179855"/>
    <lineage>
        <taxon>Eukaryota</taxon>
        <taxon>Fungi</taxon>
        <taxon>Dikarya</taxon>
        <taxon>Basidiomycota</taxon>
        <taxon>Agaricomycotina</taxon>
        <taxon>Agaricomycetes</taxon>
        <taxon>Agaricomycetidae</taxon>
        <taxon>Agaricales</taxon>
        <taxon>Agaricineae</taxon>
        <taxon>Crepidotaceae</taxon>
        <taxon>Crepidotus</taxon>
    </lineage>
</organism>
<keyword evidence="3" id="KW-1185">Reference proteome</keyword>
<sequence>MPPKKSTSSKAREIRMRNMELLTPPPVSVPTSGTKAQRTSLHLIQSSNLTSTAMLLGHFPNDYSRAKSPGSQVSASSNVPYSAHTRLKVAEERQAKLLSQSQPCREFLTKPSLYNLDRFFEPILTEVSPAVLLNAFDALVQNLYGESTRRSVAVSTKISNAAVVAATQSRGESREVLASKARVSKENCSEDI</sequence>
<evidence type="ECO:0000313" key="2">
    <source>
        <dbReference type="EMBL" id="KAF9522046.1"/>
    </source>
</evidence>
<accession>A0A9P6JI53</accession>